<sequence>MEGYTGEGPKWRLEHAANNRSTCQQAVCKRGKVKIGKGELRIGTHTLFDNEDRHDWYMAWRHWACATKHQLKGLKDTTDNDATKAPGYHSLSPESQEQIRLAFENDCVTDKEFKGISEDMAKRAPKYGGEILNATGYKVDVARRAAGCRGSVCQTTGVKILKGELRLGISIPYDGEHESWVYKHWKCMSEHDLEAAKEVSEQDSFDGIDDLPAEYNQVVLETFEKGEVVEPPAPEVEPPKTRRKKKKAQADDNDGPEVVTTPTLEPKVEPQEGSATNIKAESDELDDVKAVLSPQPDQEAKPKKPQGKKRKIQDKDTDAPKPKRNRKKKAVKEVETNEESEASEVEYVPRKTRSRRVPLVEAEQLV</sequence>
<feature type="region of interest" description="Disordered" evidence="6">
    <location>
        <begin position="226"/>
        <end position="366"/>
    </location>
</feature>
<dbReference type="Proteomes" id="UP000799771">
    <property type="component" value="Unassembled WGS sequence"/>
</dbReference>
<evidence type="ECO:0000256" key="3">
    <source>
        <dbReference type="ARBA" id="ARBA00022771"/>
    </source>
</evidence>
<dbReference type="GeneID" id="54411576"/>
<proteinExistence type="predicted"/>
<keyword evidence="2" id="KW-0479">Metal-binding</keyword>
<comment type="subcellular location">
    <subcellularLocation>
        <location evidence="1">Nucleus</location>
    </subcellularLocation>
</comment>
<feature type="domain" description="PARP-type" evidence="7">
    <location>
        <begin position="25"/>
        <end position="105"/>
    </location>
</feature>
<dbReference type="InterPro" id="IPR001510">
    <property type="entry name" value="Znf_PARP"/>
</dbReference>
<organism evidence="8 9">
    <name type="scientific">Dothidotthia symphoricarpi CBS 119687</name>
    <dbReference type="NCBI Taxonomy" id="1392245"/>
    <lineage>
        <taxon>Eukaryota</taxon>
        <taxon>Fungi</taxon>
        <taxon>Dikarya</taxon>
        <taxon>Ascomycota</taxon>
        <taxon>Pezizomycotina</taxon>
        <taxon>Dothideomycetes</taxon>
        <taxon>Pleosporomycetidae</taxon>
        <taxon>Pleosporales</taxon>
        <taxon>Dothidotthiaceae</taxon>
        <taxon>Dothidotthia</taxon>
    </lineage>
</organism>
<evidence type="ECO:0000259" key="7">
    <source>
        <dbReference type="PROSITE" id="PS50064"/>
    </source>
</evidence>
<evidence type="ECO:0000256" key="2">
    <source>
        <dbReference type="ARBA" id="ARBA00022723"/>
    </source>
</evidence>
<dbReference type="OrthoDB" id="429950at2759"/>
<dbReference type="Pfam" id="PF00645">
    <property type="entry name" value="zf-PARP"/>
    <property type="match status" value="2"/>
</dbReference>
<dbReference type="EMBL" id="ML977498">
    <property type="protein sequence ID" value="KAF2133702.1"/>
    <property type="molecule type" value="Genomic_DNA"/>
</dbReference>
<keyword evidence="3" id="KW-0863">Zinc-finger</keyword>
<keyword evidence="4" id="KW-0862">Zinc</keyword>
<dbReference type="SUPFAM" id="SSF57716">
    <property type="entry name" value="Glucocorticoid receptor-like (DNA-binding domain)"/>
    <property type="match status" value="2"/>
</dbReference>
<evidence type="ECO:0000256" key="5">
    <source>
        <dbReference type="ARBA" id="ARBA00023242"/>
    </source>
</evidence>
<dbReference type="AlphaFoldDB" id="A0A6A6ANX5"/>
<accession>A0A6A6ANX5</accession>
<dbReference type="GO" id="GO:0008270">
    <property type="term" value="F:zinc ion binding"/>
    <property type="evidence" value="ECO:0007669"/>
    <property type="project" value="UniProtKB-KW"/>
</dbReference>
<dbReference type="SMART" id="SM01336">
    <property type="entry name" value="zf-PARP"/>
    <property type="match status" value="2"/>
</dbReference>
<evidence type="ECO:0000313" key="9">
    <source>
        <dbReference type="Proteomes" id="UP000799771"/>
    </source>
</evidence>
<keyword evidence="5" id="KW-0539">Nucleus</keyword>
<evidence type="ECO:0000313" key="8">
    <source>
        <dbReference type="EMBL" id="KAF2133702.1"/>
    </source>
</evidence>
<evidence type="ECO:0000256" key="4">
    <source>
        <dbReference type="ARBA" id="ARBA00022833"/>
    </source>
</evidence>
<dbReference type="GO" id="GO:0003677">
    <property type="term" value="F:DNA binding"/>
    <property type="evidence" value="ECO:0007669"/>
    <property type="project" value="InterPro"/>
</dbReference>
<dbReference type="RefSeq" id="XP_033528089.1">
    <property type="nucleotide sequence ID" value="XM_033671144.1"/>
</dbReference>
<evidence type="ECO:0000256" key="1">
    <source>
        <dbReference type="ARBA" id="ARBA00004123"/>
    </source>
</evidence>
<dbReference type="InterPro" id="IPR036957">
    <property type="entry name" value="Znf_PARP_sf"/>
</dbReference>
<dbReference type="GO" id="GO:0005634">
    <property type="term" value="C:nucleus"/>
    <property type="evidence" value="ECO:0007669"/>
    <property type="project" value="UniProtKB-SubCell"/>
</dbReference>
<dbReference type="Gene3D" id="3.30.1740.10">
    <property type="entry name" value="Zinc finger, PARP-type"/>
    <property type="match status" value="2"/>
</dbReference>
<dbReference type="PROSITE" id="PS50064">
    <property type="entry name" value="ZF_PARP_2"/>
    <property type="match status" value="1"/>
</dbReference>
<gene>
    <name evidence="8" type="ORF">P153DRAFT_392365</name>
</gene>
<protein>
    <submittedName>
        <fullName evidence="8">Zf-PARP-domain-containing protein</fullName>
    </submittedName>
</protein>
<keyword evidence="9" id="KW-1185">Reference proteome</keyword>
<name>A0A6A6ANX5_9PLEO</name>
<feature type="compositionally biased region" description="Basic residues" evidence="6">
    <location>
        <begin position="303"/>
        <end position="312"/>
    </location>
</feature>
<evidence type="ECO:0000256" key="6">
    <source>
        <dbReference type="SAM" id="MobiDB-lite"/>
    </source>
</evidence>
<reference evidence="8" key="1">
    <citation type="journal article" date="2020" name="Stud. Mycol.">
        <title>101 Dothideomycetes genomes: a test case for predicting lifestyles and emergence of pathogens.</title>
        <authorList>
            <person name="Haridas S."/>
            <person name="Albert R."/>
            <person name="Binder M."/>
            <person name="Bloem J."/>
            <person name="Labutti K."/>
            <person name="Salamov A."/>
            <person name="Andreopoulos B."/>
            <person name="Baker S."/>
            <person name="Barry K."/>
            <person name="Bills G."/>
            <person name="Bluhm B."/>
            <person name="Cannon C."/>
            <person name="Castanera R."/>
            <person name="Culley D."/>
            <person name="Daum C."/>
            <person name="Ezra D."/>
            <person name="Gonzalez J."/>
            <person name="Henrissat B."/>
            <person name="Kuo A."/>
            <person name="Liang C."/>
            <person name="Lipzen A."/>
            <person name="Lutzoni F."/>
            <person name="Magnuson J."/>
            <person name="Mondo S."/>
            <person name="Nolan M."/>
            <person name="Ohm R."/>
            <person name="Pangilinan J."/>
            <person name="Park H.-J."/>
            <person name="Ramirez L."/>
            <person name="Alfaro M."/>
            <person name="Sun H."/>
            <person name="Tritt A."/>
            <person name="Yoshinaga Y."/>
            <person name="Zwiers L.-H."/>
            <person name="Turgeon B."/>
            <person name="Goodwin S."/>
            <person name="Spatafora J."/>
            <person name="Crous P."/>
            <person name="Grigoriev I."/>
        </authorList>
    </citation>
    <scope>NUCLEOTIDE SEQUENCE</scope>
    <source>
        <strain evidence="8">CBS 119687</strain>
    </source>
</reference>